<evidence type="ECO:0000259" key="1">
    <source>
        <dbReference type="Pfam" id="PF01323"/>
    </source>
</evidence>
<dbReference type="Gene3D" id="3.40.30.10">
    <property type="entry name" value="Glutaredoxin"/>
    <property type="match status" value="1"/>
</dbReference>
<evidence type="ECO:0000313" key="2">
    <source>
        <dbReference type="EMBL" id="MBK0368828.1"/>
    </source>
</evidence>
<evidence type="ECO:0000313" key="3">
    <source>
        <dbReference type="Proteomes" id="UP000609172"/>
    </source>
</evidence>
<dbReference type="InterPro" id="IPR001853">
    <property type="entry name" value="DSBA-like_thioredoxin_dom"/>
</dbReference>
<keyword evidence="3" id="KW-1185">Reference proteome</keyword>
<dbReference type="Pfam" id="PF01323">
    <property type="entry name" value="DSBA"/>
    <property type="match status" value="1"/>
</dbReference>
<organism evidence="2 3">
    <name type="scientific">Flavobacterium agrisoli</name>
    <dbReference type="NCBI Taxonomy" id="2793066"/>
    <lineage>
        <taxon>Bacteria</taxon>
        <taxon>Pseudomonadati</taxon>
        <taxon>Bacteroidota</taxon>
        <taxon>Flavobacteriia</taxon>
        <taxon>Flavobacteriales</taxon>
        <taxon>Flavobacteriaceae</taxon>
        <taxon>Flavobacterium</taxon>
    </lineage>
</organism>
<feature type="domain" description="DSBA-like thioredoxin" evidence="1">
    <location>
        <begin position="2"/>
        <end position="204"/>
    </location>
</feature>
<dbReference type="SUPFAM" id="SSF52833">
    <property type="entry name" value="Thioredoxin-like"/>
    <property type="match status" value="1"/>
</dbReference>
<sequence length="212" mass="23961">MTIEIWSDILCPFCYIGKRHLEAALKEFPNQSFIIKWKSFQLNPNLKPDSTQNSYTSLAQQKGISVAESKAMHQNVVERAAQVGLTYDFEKTVVTNSLNMHRLLHLAATENVATELKELFFKSYFTDGKNLNDPEILKKFAVQAGIEESKVIAVLENPEMYANEVQKDMKEAQEIGIQGVPFFVFDRKYAISGAQPVTNFVKTIESLSTDSN</sequence>
<dbReference type="EMBL" id="JAEHFV010000001">
    <property type="protein sequence ID" value="MBK0368828.1"/>
    <property type="molecule type" value="Genomic_DNA"/>
</dbReference>
<comment type="caution">
    <text evidence="2">The sequence shown here is derived from an EMBL/GenBank/DDBJ whole genome shotgun (WGS) entry which is preliminary data.</text>
</comment>
<name>A0A934PKY6_9FLAO</name>
<dbReference type="Proteomes" id="UP000609172">
    <property type="component" value="Unassembled WGS sequence"/>
</dbReference>
<dbReference type="PANTHER" id="PTHR13887">
    <property type="entry name" value="GLUTATHIONE S-TRANSFERASE KAPPA"/>
    <property type="match status" value="1"/>
</dbReference>
<reference evidence="2" key="1">
    <citation type="submission" date="2020-12" db="EMBL/GenBank/DDBJ databases">
        <title>Bacterial novel species Flavobacterium sp. SE-1-e isolated from soil.</title>
        <authorList>
            <person name="Jung H.-Y."/>
        </authorList>
    </citation>
    <scope>NUCLEOTIDE SEQUENCE</scope>
    <source>
        <strain evidence="2">SE-1-e</strain>
    </source>
</reference>
<dbReference type="GO" id="GO:0016491">
    <property type="term" value="F:oxidoreductase activity"/>
    <property type="evidence" value="ECO:0007669"/>
    <property type="project" value="InterPro"/>
</dbReference>
<accession>A0A934PKY6</accession>
<dbReference type="InterPro" id="IPR036249">
    <property type="entry name" value="Thioredoxin-like_sf"/>
</dbReference>
<gene>
    <name evidence="2" type="ORF">I5M07_03185</name>
</gene>
<proteinExistence type="predicted"/>
<dbReference type="CDD" id="cd03024">
    <property type="entry name" value="DsbA_FrnE"/>
    <property type="match status" value="1"/>
</dbReference>
<dbReference type="PANTHER" id="PTHR13887:SF41">
    <property type="entry name" value="THIOREDOXIN SUPERFAMILY PROTEIN"/>
    <property type="match status" value="1"/>
</dbReference>
<dbReference type="AlphaFoldDB" id="A0A934PKY6"/>
<protein>
    <submittedName>
        <fullName evidence="2">DsbA family oxidoreductase</fullName>
    </submittedName>
</protein>